<evidence type="ECO:0000313" key="3">
    <source>
        <dbReference type="Proteomes" id="UP001165542"/>
    </source>
</evidence>
<accession>A0ABT2ECH5</accession>
<protein>
    <submittedName>
        <fullName evidence="2">Uncharacterized protein</fullName>
    </submittedName>
</protein>
<keyword evidence="3" id="KW-1185">Reference proteome</keyword>
<proteinExistence type="predicted"/>
<evidence type="ECO:0000313" key="2">
    <source>
        <dbReference type="EMBL" id="MCS2609269.1"/>
    </source>
</evidence>
<reference evidence="2" key="1">
    <citation type="submission" date="2021-11" db="EMBL/GenBank/DDBJ databases">
        <title>Halomonas sp., isolated from a coastal aquaculture zone in Dongshan Bay.</title>
        <authorList>
            <person name="Lin W."/>
        </authorList>
    </citation>
    <scope>NUCLEOTIDE SEQUENCE</scope>
    <source>
        <strain evidence="2">Yzlin-01</strain>
    </source>
</reference>
<organism evidence="2 3">
    <name type="scientific">Halomonas dongshanensis</name>
    <dbReference type="NCBI Taxonomy" id="2890835"/>
    <lineage>
        <taxon>Bacteria</taxon>
        <taxon>Pseudomonadati</taxon>
        <taxon>Pseudomonadota</taxon>
        <taxon>Gammaproteobacteria</taxon>
        <taxon>Oceanospirillales</taxon>
        <taxon>Halomonadaceae</taxon>
        <taxon>Halomonas</taxon>
    </lineage>
</organism>
<dbReference type="EMBL" id="JAJISC010000003">
    <property type="protein sequence ID" value="MCS2609269.1"/>
    <property type="molecule type" value="Genomic_DNA"/>
</dbReference>
<evidence type="ECO:0000256" key="1">
    <source>
        <dbReference type="SAM" id="MobiDB-lite"/>
    </source>
</evidence>
<feature type="region of interest" description="Disordered" evidence="1">
    <location>
        <begin position="613"/>
        <end position="645"/>
    </location>
</feature>
<feature type="compositionally biased region" description="Polar residues" evidence="1">
    <location>
        <begin position="630"/>
        <end position="642"/>
    </location>
</feature>
<comment type="caution">
    <text evidence="2">The sequence shown here is derived from an EMBL/GenBank/DDBJ whole genome shotgun (WGS) entry which is preliminary data.</text>
</comment>
<name>A0ABT2ECH5_9GAMM</name>
<gene>
    <name evidence="2" type="ORF">LLY24_08060</name>
</gene>
<dbReference type="Proteomes" id="UP001165542">
    <property type="component" value="Unassembled WGS sequence"/>
</dbReference>
<sequence>MSYQPTYEDAMYLMKNEWRVFDRDYAFDEIVSIARKRHNGEPVDESDVTERVYQAYLDAGAEPLTESPLPPGTVLAEDDVYRMMMDPADIPEAYAAGSAPHHAEGNGDSRQDPVMGGACVECASLTPCIEKVEVLCHEGANARVTLQGERELVDYQGCIFFVAERFVTGDGTLEDFLGGTQLKDEGTVAITLADDCHHGQHTVNWTTELSGIALPPGTTTTLNFTVMTRPISPITLPNILMGLIPPDAELVFKLAVLLLNILMKRDEMIHRQHFNISYDGTNDFSFTSVTLPQLKLDGLITIAPPSIDTRPVEKQEGRMAAAELSMGSRVRQVTQRQGWGFHAGMTAVCGADNRTITLGTSPSQTTTYDTGPSLRQAENQRQQQSTIERFIDTLSSASQRIAQNLSATESDRSKLFSFYTRGPELMLGATSEQVEESGGPGTSWRITPGLSLAYECGIRLDIYAALKIAARGTGGGTALVKFLDNLEEGFDWYFAEGRVEAALFMEVGLGVGPEPTEETLGNHMLRYAYDFQNGELSSGGMEGGVSITLKALVAGGLLGYFDSLFTERTVFKYGVEVSTSGSITLTSDELGRWGYQLSHTGAMLRVQGYKKADGDTVNSRQPGAGGRPNANHQIQRSASQVVETEDGTRWQEDGQVLGYRLAEGWTGEFHPF</sequence>
<dbReference type="RefSeq" id="WP_259035776.1">
    <property type="nucleotide sequence ID" value="NZ_JAJISC010000003.1"/>
</dbReference>